<feature type="compositionally biased region" description="Polar residues" evidence="1">
    <location>
        <begin position="22"/>
        <end position="32"/>
    </location>
</feature>
<feature type="region of interest" description="Disordered" evidence="1">
    <location>
        <begin position="1"/>
        <end position="50"/>
    </location>
</feature>
<evidence type="ECO:0000256" key="1">
    <source>
        <dbReference type="SAM" id="MobiDB-lite"/>
    </source>
</evidence>
<organism evidence="2 3">
    <name type="scientific">Ramazzottius varieornatus</name>
    <name type="common">Water bear</name>
    <name type="synonym">Tardigrade</name>
    <dbReference type="NCBI Taxonomy" id="947166"/>
    <lineage>
        <taxon>Eukaryota</taxon>
        <taxon>Metazoa</taxon>
        <taxon>Ecdysozoa</taxon>
        <taxon>Tardigrada</taxon>
        <taxon>Eutardigrada</taxon>
        <taxon>Parachela</taxon>
        <taxon>Hypsibioidea</taxon>
        <taxon>Ramazzottiidae</taxon>
        <taxon>Ramazzottius</taxon>
    </lineage>
</organism>
<feature type="compositionally biased region" description="Basic residues" evidence="1">
    <location>
        <begin position="1"/>
        <end position="12"/>
    </location>
</feature>
<proteinExistence type="predicted"/>
<evidence type="ECO:0000313" key="3">
    <source>
        <dbReference type="Proteomes" id="UP000186922"/>
    </source>
</evidence>
<evidence type="ECO:0000313" key="2">
    <source>
        <dbReference type="EMBL" id="GAV00178.1"/>
    </source>
</evidence>
<dbReference type="EMBL" id="BDGG01000006">
    <property type="protein sequence ID" value="GAV00178.1"/>
    <property type="molecule type" value="Genomic_DNA"/>
</dbReference>
<gene>
    <name evidence="2" type="primary">RvY_11065-1</name>
    <name evidence="2" type="synonym">RvY_11065.1</name>
    <name evidence="2" type="ORF">RvY_11065</name>
</gene>
<sequence length="68" mass="7796">MSRHIPRHKRIKTKDPEGTLQAEYSTSRSQGQKGWRNRRMASSQKAGTKIQVDHCGATLAQECDRWEA</sequence>
<comment type="caution">
    <text evidence="2">The sequence shown here is derived from an EMBL/GenBank/DDBJ whole genome shotgun (WGS) entry which is preliminary data.</text>
</comment>
<dbReference type="Proteomes" id="UP000186922">
    <property type="component" value="Unassembled WGS sequence"/>
</dbReference>
<accession>A0A1D1VKB2</accession>
<keyword evidence="3" id="KW-1185">Reference proteome</keyword>
<name>A0A1D1VKB2_RAMVA</name>
<dbReference type="AlphaFoldDB" id="A0A1D1VKB2"/>
<reference evidence="2 3" key="1">
    <citation type="journal article" date="2016" name="Nat. Commun.">
        <title>Extremotolerant tardigrade genome and improved radiotolerance of human cultured cells by tardigrade-unique protein.</title>
        <authorList>
            <person name="Hashimoto T."/>
            <person name="Horikawa D.D."/>
            <person name="Saito Y."/>
            <person name="Kuwahara H."/>
            <person name="Kozuka-Hata H."/>
            <person name="Shin-I T."/>
            <person name="Minakuchi Y."/>
            <person name="Ohishi K."/>
            <person name="Motoyama A."/>
            <person name="Aizu T."/>
            <person name="Enomoto A."/>
            <person name="Kondo K."/>
            <person name="Tanaka S."/>
            <person name="Hara Y."/>
            <person name="Koshikawa S."/>
            <person name="Sagara H."/>
            <person name="Miura T."/>
            <person name="Yokobori S."/>
            <person name="Miyagawa K."/>
            <person name="Suzuki Y."/>
            <person name="Kubo T."/>
            <person name="Oyama M."/>
            <person name="Kohara Y."/>
            <person name="Fujiyama A."/>
            <person name="Arakawa K."/>
            <person name="Katayama T."/>
            <person name="Toyoda A."/>
            <person name="Kunieda T."/>
        </authorList>
    </citation>
    <scope>NUCLEOTIDE SEQUENCE [LARGE SCALE GENOMIC DNA]</scope>
    <source>
        <strain evidence="2 3">YOKOZUNA-1</strain>
    </source>
</reference>
<protein>
    <submittedName>
        <fullName evidence="2">Uncharacterized protein</fullName>
    </submittedName>
</protein>